<evidence type="ECO:0000256" key="1">
    <source>
        <dbReference type="ARBA" id="ARBA00022679"/>
    </source>
</evidence>
<evidence type="ECO:0000313" key="6">
    <source>
        <dbReference type="Proteomes" id="UP000219356"/>
    </source>
</evidence>
<dbReference type="RefSeq" id="WP_097040084.1">
    <property type="nucleotide sequence ID" value="NZ_OBEK01000001.1"/>
</dbReference>
<dbReference type="AlphaFoldDB" id="A0A285N7H3"/>
<comment type="catalytic activity">
    <reaction evidence="2">
        <text>L-homoserine + acetyl-CoA = O-acetyl-L-homoserine + CoA</text>
        <dbReference type="Rhea" id="RHEA:13701"/>
        <dbReference type="ChEBI" id="CHEBI:57287"/>
        <dbReference type="ChEBI" id="CHEBI:57288"/>
        <dbReference type="ChEBI" id="CHEBI:57476"/>
        <dbReference type="ChEBI" id="CHEBI:57716"/>
        <dbReference type="EC" id="2.3.1.31"/>
    </reaction>
</comment>
<dbReference type="PIRSF" id="PIRSF000443">
    <property type="entry name" value="Homoser_Ac_trans"/>
    <property type="match status" value="1"/>
</dbReference>
<reference evidence="6" key="1">
    <citation type="submission" date="2017-09" db="EMBL/GenBank/DDBJ databases">
        <authorList>
            <person name="Varghese N."/>
            <person name="Submissions S."/>
        </authorList>
    </citation>
    <scope>NUCLEOTIDE SEQUENCE [LARGE SCALE GENOMIC DNA]</scope>
    <source>
        <strain evidence="6">CGMCC 1.8913</strain>
    </source>
</reference>
<dbReference type="Proteomes" id="UP000219356">
    <property type="component" value="Unassembled WGS sequence"/>
</dbReference>
<dbReference type="STRING" id="586416.GZ22_16755"/>
<dbReference type="SUPFAM" id="SSF53474">
    <property type="entry name" value="alpha/beta-Hydrolases"/>
    <property type="match status" value="1"/>
</dbReference>
<dbReference type="Gene3D" id="3.40.50.1820">
    <property type="entry name" value="alpha/beta hydrolase"/>
    <property type="match status" value="1"/>
</dbReference>
<comment type="subcellular location">
    <subcellularLocation>
        <location evidence="2">Cytoplasm</location>
    </subcellularLocation>
</comment>
<accession>A0A285N7H3</accession>
<comment type="function">
    <text evidence="2">Transfers an acetyl group from acetyl-CoA to L-homoserine, forming acetyl-L-homoserine.</text>
</comment>
<comment type="caution">
    <text evidence="2">Lacks conserved residue(s) required for the propagation of feature annotation.</text>
</comment>
<dbReference type="EC" id="2.3.1.31" evidence="2"/>
<dbReference type="UniPathway" id="UPA00051">
    <property type="reaction ID" value="UER00074"/>
</dbReference>
<evidence type="ECO:0000259" key="4">
    <source>
        <dbReference type="Pfam" id="PF00561"/>
    </source>
</evidence>
<dbReference type="GO" id="GO:0005737">
    <property type="term" value="C:cytoplasm"/>
    <property type="evidence" value="ECO:0007669"/>
    <property type="project" value="UniProtKB-SubCell"/>
</dbReference>
<dbReference type="GO" id="GO:0009092">
    <property type="term" value="P:homoserine metabolic process"/>
    <property type="evidence" value="ECO:0007669"/>
    <property type="project" value="TreeGrafter"/>
</dbReference>
<feature type="active site" evidence="2 3">
    <location>
        <position position="301"/>
    </location>
</feature>
<dbReference type="HAMAP" id="MF_00296">
    <property type="entry name" value="MetX_acyltransf"/>
    <property type="match status" value="1"/>
</dbReference>
<organism evidence="5 6">
    <name type="scientific">Terribacillus aidingensis</name>
    <dbReference type="NCBI Taxonomy" id="586416"/>
    <lineage>
        <taxon>Bacteria</taxon>
        <taxon>Bacillati</taxon>
        <taxon>Bacillota</taxon>
        <taxon>Bacilli</taxon>
        <taxon>Bacillales</taxon>
        <taxon>Bacillaceae</taxon>
        <taxon>Terribacillus</taxon>
    </lineage>
</organism>
<dbReference type="OrthoDB" id="9800754at2"/>
<dbReference type="Pfam" id="PF00561">
    <property type="entry name" value="Abhydrolase_1"/>
    <property type="match status" value="1"/>
</dbReference>
<dbReference type="EMBL" id="OBEK01000001">
    <property type="protein sequence ID" value="SNZ05425.1"/>
    <property type="molecule type" value="Genomic_DNA"/>
</dbReference>
<feature type="binding site" evidence="2">
    <location>
        <position position="212"/>
    </location>
    <ligand>
        <name>substrate</name>
    </ligand>
</feature>
<dbReference type="PANTHER" id="PTHR32268:SF11">
    <property type="entry name" value="HOMOSERINE O-ACETYLTRANSFERASE"/>
    <property type="match status" value="1"/>
</dbReference>
<dbReference type="GO" id="GO:0009086">
    <property type="term" value="P:methionine biosynthetic process"/>
    <property type="evidence" value="ECO:0007669"/>
    <property type="project" value="UniProtKB-UniRule"/>
</dbReference>
<keyword evidence="2" id="KW-0963">Cytoplasm</keyword>
<dbReference type="InterPro" id="IPR000073">
    <property type="entry name" value="AB_hydrolase_1"/>
</dbReference>
<feature type="active site" description="Nucleophile" evidence="2 3">
    <location>
        <position position="143"/>
    </location>
</feature>
<name>A0A285N7H3_9BACI</name>
<keyword evidence="6" id="KW-1185">Reference proteome</keyword>
<dbReference type="InterPro" id="IPR029058">
    <property type="entry name" value="AB_hydrolase_fold"/>
</dbReference>
<comment type="similarity">
    <text evidence="2">Belongs to the AB hydrolase superfamily. MetX family.</text>
</comment>
<keyword evidence="2" id="KW-0028">Amino-acid biosynthesis</keyword>
<proteinExistence type="inferred from homology"/>
<feature type="active site" evidence="2 3">
    <location>
        <position position="330"/>
    </location>
</feature>
<evidence type="ECO:0000256" key="2">
    <source>
        <dbReference type="HAMAP-Rule" id="MF_00296"/>
    </source>
</evidence>
<evidence type="ECO:0000313" key="5">
    <source>
        <dbReference type="EMBL" id="SNZ05425.1"/>
    </source>
</evidence>
<dbReference type="PANTHER" id="PTHR32268">
    <property type="entry name" value="HOMOSERINE O-ACETYLTRANSFERASE"/>
    <property type="match status" value="1"/>
</dbReference>
<dbReference type="InterPro" id="IPR008220">
    <property type="entry name" value="HAT_MetX-like"/>
</dbReference>
<gene>
    <name evidence="2" type="primary">metXA</name>
    <name evidence="5" type="ORF">SAMN05421503_0947</name>
</gene>
<sequence length="355" mass="39175">MKTAQSYYAGKINIGDVKLESGVRLSDVEVAYERSGPSDAETVLICHALTGDQYAKGTASEPGWWSGLLQSGGYVDTNKYQVIACNVLGGCNGTTSALSRNTATDQVYAADFPQITIRDMVKVQRLSLDKLEITHLRAVIGGSLGGMQVMEWGIMYPDFMDVLIPLAATPYVSDYAMAYNHIAKSAIISDPDWNNGRYTADRKPAAGLAIARMVGMITYRSDHQYNERFRRAASSGPNSEFEVESYLNHQGEKLVSRFDANCYLTLLQAMNSHDIGRGRGGWQSAASKVKAAVLTFGFSRDLLFPSEEIATFTSEVPEGRHVCVETIYGHDGFLLEFEKWGHHIREVLQQPMKIS</sequence>
<feature type="binding site" evidence="2">
    <location>
        <position position="331"/>
    </location>
    <ligand>
        <name>substrate</name>
    </ligand>
</feature>
<keyword evidence="2" id="KW-0486">Methionine biosynthesis</keyword>
<keyword evidence="1 2" id="KW-0808">Transferase</keyword>
<dbReference type="GO" id="GO:0004414">
    <property type="term" value="F:homoserine O-acetyltransferase activity"/>
    <property type="evidence" value="ECO:0007669"/>
    <property type="project" value="UniProtKB-UniRule"/>
</dbReference>
<dbReference type="NCBIfam" id="TIGR01392">
    <property type="entry name" value="homoserO_Ac_trn"/>
    <property type="match status" value="1"/>
</dbReference>
<protein>
    <recommendedName>
        <fullName evidence="2">Homoserine O-acetyltransferase</fullName>
        <shortName evidence="2">HAT</shortName>
        <ecNumber evidence="2">2.3.1.31</ecNumber>
    </recommendedName>
    <alternativeName>
        <fullName evidence="2">Homoserine transacetylase</fullName>
        <shortName evidence="2">HTA</shortName>
    </alternativeName>
</protein>
<comment type="pathway">
    <text evidence="2">Amino-acid biosynthesis; L-methionine biosynthesis via de novo pathway; O-acetyl-L-homoserine from L-homoserine: step 1/1.</text>
</comment>
<comment type="subunit">
    <text evidence="2">Homodimer.</text>
</comment>
<dbReference type="NCBIfam" id="NF001209">
    <property type="entry name" value="PRK00175.1"/>
    <property type="match status" value="1"/>
</dbReference>
<keyword evidence="2" id="KW-0012">Acyltransferase</keyword>
<evidence type="ECO:0000256" key="3">
    <source>
        <dbReference type="PIRSR" id="PIRSR000443-1"/>
    </source>
</evidence>
<feature type="domain" description="AB hydrolase-1" evidence="4">
    <location>
        <begin position="42"/>
        <end position="334"/>
    </location>
</feature>